<feature type="domain" description="Carrier" evidence="5">
    <location>
        <begin position="996"/>
        <end position="1071"/>
    </location>
</feature>
<dbReference type="FunFam" id="3.40.50.12780:FF:000012">
    <property type="entry name" value="Non-ribosomal peptide synthetase"/>
    <property type="match status" value="2"/>
</dbReference>
<dbReference type="PROSITE" id="PS50075">
    <property type="entry name" value="CARRIER"/>
    <property type="match status" value="2"/>
</dbReference>
<dbReference type="InterPro" id="IPR025110">
    <property type="entry name" value="AMP-bd_C"/>
</dbReference>
<reference evidence="7" key="1">
    <citation type="journal article" date="2021" name="Science">
        <title>Hunting the eagle killer: A cyanobacterial neurotoxin causes vacuolar myelinopathy.</title>
        <authorList>
            <person name="Breinlinger S."/>
            <person name="Phillips T.J."/>
            <person name="Haram B.N."/>
            <person name="Mares J."/>
            <person name="Martinez Yerena J.A."/>
            <person name="Hrouzek P."/>
            <person name="Sobotka R."/>
            <person name="Henderson W.M."/>
            <person name="Schmieder P."/>
            <person name="Williams S.M."/>
            <person name="Lauderdale J.D."/>
            <person name="Wilde H.D."/>
            <person name="Gerrin W."/>
            <person name="Kust A."/>
            <person name="Washington J.W."/>
            <person name="Wagner C."/>
            <person name="Geier B."/>
            <person name="Liebeke M."/>
            <person name="Enke H."/>
            <person name="Niedermeyer T.H.J."/>
            <person name="Wilde S.B."/>
        </authorList>
    </citation>
    <scope>NUCLEOTIDE SEQUENCE [LARGE SCALE GENOMIC DNA]</scope>
    <source>
        <strain evidence="7">Thurmond2011</strain>
    </source>
</reference>
<dbReference type="FunFam" id="2.30.38.10:FF:000001">
    <property type="entry name" value="Non-ribosomal peptide synthetase PvdI"/>
    <property type="match status" value="2"/>
</dbReference>
<dbReference type="InterPro" id="IPR010071">
    <property type="entry name" value="AA_adenyl_dom"/>
</dbReference>
<dbReference type="Gene3D" id="3.30.559.30">
    <property type="entry name" value="Nonribosomal peptide synthetase, condensation domain"/>
    <property type="match status" value="2"/>
</dbReference>
<dbReference type="RefSeq" id="WP_208338927.1">
    <property type="nucleotide sequence ID" value="NZ_CAWQFN010000334.1"/>
</dbReference>
<dbReference type="PROSITE" id="PS00012">
    <property type="entry name" value="PHOSPHOPANTETHEINE"/>
    <property type="match status" value="2"/>
</dbReference>
<dbReference type="Pfam" id="PF13193">
    <property type="entry name" value="AMP-binding_C"/>
    <property type="match status" value="2"/>
</dbReference>
<comment type="caution">
    <text evidence="6">The sequence shown here is derived from an EMBL/GenBank/DDBJ whole genome shotgun (WGS) entry which is preliminary data.</text>
</comment>
<dbReference type="InterPro" id="IPR020845">
    <property type="entry name" value="AMP-binding_CS"/>
</dbReference>
<name>A0AAP5IAK7_9CYAN</name>
<dbReference type="EMBL" id="JAALHA020000007">
    <property type="protein sequence ID" value="MDR9896233.1"/>
    <property type="molecule type" value="Genomic_DNA"/>
</dbReference>
<dbReference type="Pfam" id="PF00550">
    <property type="entry name" value="PP-binding"/>
    <property type="match status" value="2"/>
</dbReference>
<evidence type="ECO:0000256" key="4">
    <source>
        <dbReference type="ARBA" id="ARBA00022553"/>
    </source>
</evidence>
<dbReference type="PANTHER" id="PTHR45527">
    <property type="entry name" value="NONRIBOSOMAL PEPTIDE SYNTHETASE"/>
    <property type="match status" value="1"/>
</dbReference>
<comment type="similarity">
    <text evidence="2">Belongs to the ATP-dependent AMP-binding enzyme family.</text>
</comment>
<dbReference type="NCBIfam" id="TIGR01733">
    <property type="entry name" value="AA-adenyl-dom"/>
    <property type="match status" value="2"/>
</dbReference>
<dbReference type="GO" id="GO:0044550">
    <property type="term" value="P:secondary metabolite biosynthetic process"/>
    <property type="evidence" value="ECO:0007669"/>
    <property type="project" value="UniProtKB-ARBA"/>
</dbReference>
<dbReference type="GO" id="GO:0031177">
    <property type="term" value="F:phosphopantetheine binding"/>
    <property type="evidence" value="ECO:0007669"/>
    <property type="project" value="InterPro"/>
</dbReference>
<dbReference type="SUPFAM" id="SSF47336">
    <property type="entry name" value="ACP-like"/>
    <property type="match status" value="2"/>
</dbReference>
<dbReference type="InterPro" id="IPR000873">
    <property type="entry name" value="AMP-dep_synth/lig_dom"/>
</dbReference>
<dbReference type="GO" id="GO:0043041">
    <property type="term" value="P:amino acid activation for nonribosomal peptide biosynthetic process"/>
    <property type="evidence" value="ECO:0007669"/>
    <property type="project" value="TreeGrafter"/>
</dbReference>
<dbReference type="InterPro" id="IPR023213">
    <property type="entry name" value="CAT-like_dom_sf"/>
</dbReference>
<evidence type="ECO:0000256" key="2">
    <source>
        <dbReference type="ARBA" id="ARBA00006432"/>
    </source>
</evidence>
<dbReference type="InterPro" id="IPR036736">
    <property type="entry name" value="ACP-like_sf"/>
</dbReference>
<dbReference type="Gene3D" id="3.30.300.30">
    <property type="match status" value="2"/>
</dbReference>
<keyword evidence="7" id="KW-1185">Reference proteome</keyword>
<proteinExistence type="inferred from homology"/>
<dbReference type="PROSITE" id="PS00455">
    <property type="entry name" value="AMP_BINDING"/>
    <property type="match status" value="2"/>
</dbReference>
<dbReference type="Gene3D" id="1.10.1200.10">
    <property type="entry name" value="ACP-like"/>
    <property type="match status" value="2"/>
</dbReference>
<evidence type="ECO:0000256" key="3">
    <source>
        <dbReference type="ARBA" id="ARBA00022450"/>
    </source>
</evidence>
<dbReference type="NCBIfam" id="NF003417">
    <property type="entry name" value="PRK04813.1"/>
    <property type="match status" value="2"/>
</dbReference>
<dbReference type="PANTHER" id="PTHR45527:SF14">
    <property type="entry name" value="PLIPASTATIN SYNTHASE SUBUNIT B"/>
    <property type="match status" value="1"/>
</dbReference>
<keyword evidence="3" id="KW-0596">Phosphopantetheine</keyword>
<dbReference type="InterPro" id="IPR001242">
    <property type="entry name" value="Condensation_dom"/>
</dbReference>
<dbReference type="Proteomes" id="UP000667802">
    <property type="component" value="Unassembled WGS sequence"/>
</dbReference>
<dbReference type="SUPFAM" id="SSF56801">
    <property type="entry name" value="Acetyl-CoA synthetase-like"/>
    <property type="match status" value="2"/>
</dbReference>
<comment type="cofactor">
    <cofactor evidence="1">
        <name>pantetheine 4'-phosphate</name>
        <dbReference type="ChEBI" id="CHEBI:47942"/>
    </cofactor>
</comment>
<dbReference type="FunFam" id="3.30.559.30:FF:000001">
    <property type="entry name" value="Non-ribosomal peptide synthetase"/>
    <property type="match status" value="1"/>
</dbReference>
<dbReference type="CDD" id="cd19531">
    <property type="entry name" value="LCL_NRPS-like"/>
    <property type="match status" value="2"/>
</dbReference>
<dbReference type="GO" id="GO:0008610">
    <property type="term" value="P:lipid biosynthetic process"/>
    <property type="evidence" value="ECO:0007669"/>
    <property type="project" value="UniProtKB-ARBA"/>
</dbReference>
<dbReference type="FunFam" id="3.30.300.30:FF:000010">
    <property type="entry name" value="Enterobactin synthetase component F"/>
    <property type="match status" value="2"/>
</dbReference>
<dbReference type="CDD" id="cd17652">
    <property type="entry name" value="A_NRPS_CmdD_like"/>
    <property type="match status" value="1"/>
</dbReference>
<dbReference type="SUPFAM" id="SSF52777">
    <property type="entry name" value="CoA-dependent acyltransferases"/>
    <property type="match status" value="4"/>
</dbReference>
<evidence type="ECO:0000256" key="1">
    <source>
        <dbReference type="ARBA" id="ARBA00001957"/>
    </source>
</evidence>
<evidence type="ECO:0000259" key="5">
    <source>
        <dbReference type="PROSITE" id="PS50075"/>
    </source>
</evidence>
<dbReference type="InterPro" id="IPR009081">
    <property type="entry name" value="PP-bd_ACP"/>
</dbReference>
<dbReference type="Pfam" id="PF00501">
    <property type="entry name" value="AMP-binding"/>
    <property type="match status" value="2"/>
</dbReference>
<dbReference type="FunFam" id="3.40.50.980:FF:000001">
    <property type="entry name" value="Non-ribosomal peptide synthetase"/>
    <property type="match status" value="2"/>
</dbReference>
<dbReference type="CDD" id="cd05930">
    <property type="entry name" value="A_NRPS"/>
    <property type="match status" value="1"/>
</dbReference>
<dbReference type="InterPro" id="IPR006162">
    <property type="entry name" value="Ppantetheine_attach_site"/>
</dbReference>
<dbReference type="GO" id="GO:0005829">
    <property type="term" value="C:cytosol"/>
    <property type="evidence" value="ECO:0007669"/>
    <property type="project" value="TreeGrafter"/>
</dbReference>
<dbReference type="FunFam" id="1.10.1200.10:FF:000005">
    <property type="entry name" value="Nonribosomal peptide synthetase 1"/>
    <property type="match status" value="2"/>
</dbReference>
<dbReference type="Gene3D" id="3.40.50.980">
    <property type="match status" value="4"/>
</dbReference>
<dbReference type="GO" id="GO:0003824">
    <property type="term" value="F:catalytic activity"/>
    <property type="evidence" value="ECO:0007669"/>
    <property type="project" value="InterPro"/>
</dbReference>
<evidence type="ECO:0000313" key="7">
    <source>
        <dbReference type="Proteomes" id="UP000667802"/>
    </source>
</evidence>
<accession>A0AAP5IAK7</accession>
<protein>
    <submittedName>
        <fullName evidence="6">Non-ribosomal peptide synthetase</fullName>
    </submittedName>
</protein>
<evidence type="ECO:0000313" key="6">
    <source>
        <dbReference type="EMBL" id="MDR9896233.1"/>
    </source>
</evidence>
<dbReference type="Gene3D" id="2.30.38.10">
    <property type="entry name" value="Luciferase, Domain 3"/>
    <property type="match status" value="2"/>
</dbReference>
<keyword evidence="4" id="KW-0597">Phosphoprotein</keyword>
<organism evidence="6 7">
    <name type="scientific">Aetokthonos hydrillicola Thurmond2011</name>
    <dbReference type="NCBI Taxonomy" id="2712845"/>
    <lineage>
        <taxon>Bacteria</taxon>
        <taxon>Bacillati</taxon>
        <taxon>Cyanobacteriota</taxon>
        <taxon>Cyanophyceae</taxon>
        <taxon>Nostocales</taxon>
        <taxon>Hapalosiphonaceae</taxon>
        <taxon>Aetokthonos</taxon>
    </lineage>
</organism>
<dbReference type="Gene3D" id="3.30.559.10">
    <property type="entry name" value="Chloramphenicol acetyltransferase-like domain"/>
    <property type="match status" value="2"/>
</dbReference>
<dbReference type="InterPro" id="IPR045851">
    <property type="entry name" value="AMP-bd_C_sf"/>
</dbReference>
<sequence>MIDQTVLDAHKRELLTSQIIENTRELPLSFAQTKLLFNDKFELSNNLENIFAAFRLTGSLNVSVLKQSLNEIVHRHEILRTTFATIDDQVIQIIAPSLTLTLPLVDWQQLSKEEQLVEVQKLATEEIQQPFDLTNKPLLRATLVRLEEQSHMLLLTMHHIISDSCSMRVFVQEIATLYSAFSIGKPSPLADLSIQYTDFAQQQRERLTEEILKAQLDYWKQQLADASPVLELPTDYPRLATQTYRGARKSQILPEQLTESLKALSLEKEVTLFTLLLTAFKTLLYRYTSQEDILVGTPIANRNLETKQLIGLFANTLVLRTQFQSNPTFSKLLEQVQETTLRACDNQDIPFEKLVEELQPVPSLSYTPLFQVMFVMENAPMGKLELPGLSITPLELDNVTGKFDLTLSIAQTESGLVCGWKYNSDLFEASTIERMAANFEMLLSSIVANPQQQIAQLPILSEFEQQQLLQWNSTSFEYPQNQCFPQLFEELVAHNPNAVAVVYQDQQLTYQELNARANRWARHLVTLGVQAETIVALLCDRNIDFLTAMLAVFKAGGAYLPLNPDHPPERIHQVLEQSQVPLVLSAKRWASLVSSLDTLPELMLLEDLDCFEYSAENLPVRSYPENLAYVIYTSGSTGKPKGAMLEHRGMLNHLYAKVKDLQLGGTDAVAQTATQTFDISIWQFLVASLVGGRVEIVPSETVADPIKLLSLVERQRISILEIVPSLLRMMVQQFHAFKPELSKLRWLLLTGEALPPQLCRQWLEYYPSIPMMNAYGPTECSDDVTHYPIFEPPHAEVVNLPIGRPVSNTQLYILNTELQPVPIGVAGELYVGGDAVGRGYLNNPTLTQKAFISNPFAKGAGACLYKTGDLARYLADGNIEFIGRIDYQVKIRGFRIELGEVEAVLSQHPQVREVVVIAREDQPGNQLLVGYIVPNFEVGLTTHELRDFLTQKLPEYMVPSAFVMLEYVPLTPNGKVDRRALPAPEIGLGLELSFVAPRTLIEEVLAGIWVEVLKVERVGIHDNFLELGGHSLLAIQLISRVRDTLGVELPLRSLFEAPTVMELAQYIEAQQQNPKLLLPPIEPVERTQNLPLSFGQEQLWVLDQLVSNVPVYNEPATIWMPENINVVALEKALNEIVNRHEILRTTYRIIDGQLMQVIAPYLTLPLPVVDLRSLPTLEREAEALRLATQEARQPFDLTSGPLLRATLMRLDETDCRLYVTTHHSIDDGISSYSVFFPELQTLYRAFCAGKPSPLKEVRIQYADFAVWQRQCLQSEVLESQISYWKQQLANLPVLELLTDHPRGTRQTFVGSRQCLALSRNLSDELLALSRREGVTLFMTLLAAFNTLLYRYTGSEDIPVGTVTSNRNRPEIEETIGFFLNTLVLRTDLSGNPSFQQLLKRVREVTLEADARRDLPFEHLVQILQPERSLSHNPLFQVSFVLEPPIPTLDSGWKLSQLDVDTGTTKFDLTLELDERPEGIIGRIEYNTDLYEDSTISGMIGHYQTLLEGIVANPQKRISELPLLTQAERQQLLVEWNDTANDHPQDKCIHQLFEEQVELTPDAVAVVFVDERSEASGTVEQQLTYRELNAKANQLAHYLRSLGVKPEVLVGICVERSLEMIVGLLAILKAGGAYVPLDPAYPEERLSFMLSDSQVSVLLTQQKLVADLPENAAHVISLDADWGVIAEHNQTNPSSGVQASNLAYMIYTSGSTGKPKGVLVPHQGLCNLALAQIHTFDVHCDSRVLQFASFSFDASISEVVMTLCSGAQLYLGTRESLLPGSNLMQLLHKHAITHVTLPPSALAAMPTVEYPDLRTIIVAGEACHPDLVAQWSRGRRFVNGYGPTEATVCTTTAVCTEGNYQLPIGRPISNAQVYILDRHLQPVPIGVAGELHIGGVGVARGYLNRPELTKEKFIPNPFKGSKGETECNSERLYKTGDLVRYLPDGNIEFLGRIDDQVKIRGFRIELGEIEAVLNQQPQVREAVVIAKEEQPGNKRLVAYIVPNEPLTNSELRSFLCEKLTDYMVPSAFVMLESLPLTPNGKVDRKALSALDLSTEWESTFVPPRTPVEEILAGIWAEILGVEQVGIYHNFFELGGHSLLGTQVISRVHDCFQLKLSLRTLFEHQTIADLALTIVQQIAVETEEEEMDRILAELEQLDS</sequence>
<gene>
    <name evidence="6" type="ORF">G7B40_016925</name>
</gene>
<dbReference type="SMART" id="SM00823">
    <property type="entry name" value="PKS_PP"/>
    <property type="match status" value="2"/>
</dbReference>
<dbReference type="InterPro" id="IPR020806">
    <property type="entry name" value="PKS_PP-bd"/>
</dbReference>
<feature type="domain" description="Carrier" evidence="5">
    <location>
        <begin position="2061"/>
        <end position="2136"/>
    </location>
</feature>
<dbReference type="Pfam" id="PF00668">
    <property type="entry name" value="Condensation"/>
    <property type="match status" value="2"/>
</dbReference>